<evidence type="ECO:0000256" key="3">
    <source>
        <dbReference type="ARBA" id="ARBA00004496"/>
    </source>
</evidence>
<keyword evidence="9" id="KW-0560">Oxidoreductase</keyword>
<sequence length="457" mass="48978">MDRSVGVAELIGEMSEVVSAHDQYMSEQLQRNGVEIVHGRATFQDANSVSVLTTTGQQMLLQAKNFVICTGSKPRHPDHVAIDHEHVYDSDSILTLAYLPQTMVVLGGGVIACEYASIFAMLGVRVTLIDRYAKPLGFLDHDLTDAFVAAFELRGGDFLGEVDVVSCAFDGVSQVATTLADGTVIKSDKVLCAQGRVADLQNLNIERAGLAINDRQLLSVDEHGRTSQSHIYAAGDVVGPPSLASSSMEQGRRAACHMLGKELGVIGDLLPSGIYSIPELSSVGLTEKQAREQYDGVVVGLADFREIARGHIANAQDGLLKLVVSADGVIRGVHVIGTHATDLVHIGQMGLLQGADVNTFIDNIFNFPTYAESYRVAAIHAAAKLAARGGAQVNAFTVACRHGAEGNTYFKTFFDRAATGHAAAFQKAQSVIQDDVHRNKLINIKRMWGSQLHAIMG</sequence>
<dbReference type="InterPro" id="IPR050151">
    <property type="entry name" value="Class-I_Pyr_Nuc-Dis_Oxidored"/>
</dbReference>
<evidence type="ECO:0000313" key="15">
    <source>
        <dbReference type="Proteomes" id="UP000649617"/>
    </source>
</evidence>
<evidence type="ECO:0000256" key="7">
    <source>
        <dbReference type="ARBA" id="ARBA00022827"/>
    </source>
</evidence>
<dbReference type="AlphaFoldDB" id="A0A812PEE8"/>
<dbReference type="OrthoDB" id="361797at2759"/>
<dbReference type="PRINTS" id="PR00368">
    <property type="entry name" value="FADPNR"/>
</dbReference>
<evidence type="ECO:0000256" key="4">
    <source>
        <dbReference type="ARBA" id="ARBA00012772"/>
    </source>
</evidence>
<dbReference type="Gene3D" id="3.50.50.60">
    <property type="entry name" value="FAD/NAD(P)-binding domain"/>
    <property type="match status" value="2"/>
</dbReference>
<reference evidence="14" key="1">
    <citation type="submission" date="2021-02" db="EMBL/GenBank/DDBJ databases">
        <authorList>
            <person name="Dougan E. K."/>
            <person name="Rhodes N."/>
            <person name="Thang M."/>
            <person name="Chan C."/>
        </authorList>
    </citation>
    <scope>NUCLEOTIDE SEQUENCE</scope>
</reference>
<keyword evidence="7" id="KW-0274">FAD</keyword>
<dbReference type="InterPro" id="IPR023753">
    <property type="entry name" value="FAD/NAD-binding_dom"/>
</dbReference>
<dbReference type="GO" id="GO:0006103">
    <property type="term" value="P:2-oxoglutarate metabolic process"/>
    <property type="evidence" value="ECO:0007669"/>
    <property type="project" value="TreeGrafter"/>
</dbReference>
<dbReference type="SUPFAM" id="SSF51905">
    <property type="entry name" value="FAD/NAD(P)-binding domain"/>
    <property type="match status" value="1"/>
</dbReference>
<dbReference type="EMBL" id="CAJNIZ010013336">
    <property type="protein sequence ID" value="CAE7347158.1"/>
    <property type="molecule type" value="Genomic_DNA"/>
</dbReference>
<evidence type="ECO:0000256" key="5">
    <source>
        <dbReference type="ARBA" id="ARBA00022490"/>
    </source>
</evidence>
<dbReference type="GO" id="GO:0005829">
    <property type="term" value="C:cytosol"/>
    <property type="evidence" value="ECO:0007669"/>
    <property type="project" value="TreeGrafter"/>
</dbReference>
<evidence type="ECO:0000256" key="10">
    <source>
        <dbReference type="ARBA" id="ARBA00023027"/>
    </source>
</evidence>
<evidence type="ECO:0000313" key="14">
    <source>
        <dbReference type="EMBL" id="CAE7347158.1"/>
    </source>
</evidence>
<evidence type="ECO:0000256" key="8">
    <source>
        <dbReference type="ARBA" id="ARBA00022857"/>
    </source>
</evidence>
<feature type="domain" description="Pyridine nucleotide-disulphide oxidoreductase dimerisation" evidence="12">
    <location>
        <begin position="271"/>
        <end position="376"/>
    </location>
</feature>
<evidence type="ECO:0000256" key="11">
    <source>
        <dbReference type="ARBA" id="ARBA00031183"/>
    </source>
</evidence>
<evidence type="ECO:0000256" key="6">
    <source>
        <dbReference type="ARBA" id="ARBA00022630"/>
    </source>
</evidence>
<evidence type="ECO:0000259" key="13">
    <source>
        <dbReference type="Pfam" id="PF07992"/>
    </source>
</evidence>
<accession>A0A812PEE8</accession>
<comment type="subcellular location">
    <subcellularLocation>
        <location evidence="3">Cytoplasm</location>
    </subcellularLocation>
</comment>
<evidence type="ECO:0000256" key="1">
    <source>
        <dbReference type="ARBA" id="ARBA00001974"/>
    </source>
</evidence>
<comment type="caution">
    <text evidence="14">The sequence shown here is derived from an EMBL/GenBank/DDBJ whole genome shotgun (WGS) entry which is preliminary data.</text>
</comment>
<feature type="domain" description="FAD/NAD(P)-binding" evidence="13">
    <location>
        <begin position="16"/>
        <end position="251"/>
    </location>
</feature>
<dbReference type="Proteomes" id="UP000649617">
    <property type="component" value="Unassembled WGS sequence"/>
</dbReference>
<dbReference type="EC" id="1.6.1.1" evidence="4"/>
<keyword evidence="8" id="KW-0521">NADP</keyword>
<comment type="cofactor">
    <cofactor evidence="1">
        <name>FAD</name>
        <dbReference type="ChEBI" id="CHEBI:57692"/>
    </cofactor>
</comment>
<dbReference type="PANTHER" id="PTHR22912:SF93">
    <property type="entry name" value="SOLUBLE PYRIDINE NUCLEOTIDE TRANSHYDROGENASE"/>
    <property type="match status" value="1"/>
</dbReference>
<keyword evidence="5" id="KW-0963">Cytoplasm</keyword>
<dbReference type="GO" id="GO:0050660">
    <property type="term" value="F:flavin adenine dinucleotide binding"/>
    <property type="evidence" value="ECO:0007669"/>
    <property type="project" value="TreeGrafter"/>
</dbReference>
<proteinExistence type="predicted"/>
<protein>
    <recommendedName>
        <fullName evidence="4">NAD(P)(+) transhydrogenase (Si-specific)</fullName>
        <ecNumber evidence="4">1.6.1.1</ecNumber>
    </recommendedName>
    <alternativeName>
        <fullName evidence="11">NAD(P)(+) transhydrogenase [B-specific]</fullName>
    </alternativeName>
</protein>
<dbReference type="GO" id="GO:0003957">
    <property type="term" value="F:NAD(P)+ transhydrogenase (Si-specific) activity"/>
    <property type="evidence" value="ECO:0007669"/>
    <property type="project" value="UniProtKB-EC"/>
</dbReference>
<dbReference type="InterPro" id="IPR036188">
    <property type="entry name" value="FAD/NAD-bd_sf"/>
</dbReference>
<keyword evidence="10" id="KW-0520">NAD</keyword>
<comment type="function">
    <text evidence="2">Conversion of NADPH, generated by peripheral catabolic pathways, to NADH, which can enter the respiratory chain for energy generation.</text>
</comment>
<organism evidence="14 15">
    <name type="scientific">Symbiodinium pilosum</name>
    <name type="common">Dinoflagellate</name>
    <dbReference type="NCBI Taxonomy" id="2952"/>
    <lineage>
        <taxon>Eukaryota</taxon>
        <taxon>Sar</taxon>
        <taxon>Alveolata</taxon>
        <taxon>Dinophyceae</taxon>
        <taxon>Suessiales</taxon>
        <taxon>Symbiodiniaceae</taxon>
        <taxon>Symbiodinium</taxon>
    </lineage>
</organism>
<name>A0A812PEE8_SYMPI</name>
<dbReference type="PANTHER" id="PTHR22912">
    <property type="entry name" value="DISULFIDE OXIDOREDUCTASE"/>
    <property type="match status" value="1"/>
</dbReference>
<dbReference type="Gene3D" id="3.30.390.30">
    <property type="match status" value="1"/>
</dbReference>
<keyword evidence="6" id="KW-0285">Flavoprotein</keyword>
<dbReference type="Pfam" id="PF07992">
    <property type="entry name" value="Pyr_redox_2"/>
    <property type="match status" value="1"/>
</dbReference>
<keyword evidence="15" id="KW-1185">Reference proteome</keyword>
<dbReference type="SUPFAM" id="SSF55424">
    <property type="entry name" value="FAD/NAD-linked reductases, dimerisation (C-terminal) domain"/>
    <property type="match status" value="1"/>
</dbReference>
<dbReference type="Pfam" id="PF02852">
    <property type="entry name" value="Pyr_redox_dim"/>
    <property type="match status" value="1"/>
</dbReference>
<dbReference type="GO" id="GO:0004148">
    <property type="term" value="F:dihydrolipoyl dehydrogenase (NADH) activity"/>
    <property type="evidence" value="ECO:0007669"/>
    <property type="project" value="TreeGrafter"/>
</dbReference>
<evidence type="ECO:0000259" key="12">
    <source>
        <dbReference type="Pfam" id="PF02852"/>
    </source>
</evidence>
<gene>
    <name evidence="14" type="primary">sthA</name>
    <name evidence="14" type="ORF">SPIL2461_LOCUS8233</name>
</gene>
<dbReference type="InterPro" id="IPR004099">
    <property type="entry name" value="Pyr_nucl-diS_OxRdtase_dimer"/>
</dbReference>
<dbReference type="InterPro" id="IPR016156">
    <property type="entry name" value="FAD/NAD-linked_Rdtase_dimer_sf"/>
</dbReference>
<dbReference type="PRINTS" id="PR00411">
    <property type="entry name" value="PNDRDTASEI"/>
</dbReference>
<evidence type="ECO:0000256" key="2">
    <source>
        <dbReference type="ARBA" id="ARBA00002842"/>
    </source>
</evidence>
<evidence type="ECO:0000256" key="9">
    <source>
        <dbReference type="ARBA" id="ARBA00023002"/>
    </source>
</evidence>